<reference evidence="1 2" key="1">
    <citation type="submission" date="2019-01" db="EMBL/GenBank/DDBJ databases">
        <title>A draft genome assembly of the solar-powered sea slug Elysia chlorotica.</title>
        <authorList>
            <person name="Cai H."/>
            <person name="Li Q."/>
            <person name="Fang X."/>
            <person name="Li J."/>
            <person name="Curtis N.E."/>
            <person name="Altenburger A."/>
            <person name="Shibata T."/>
            <person name="Feng M."/>
            <person name="Maeda T."/>
            <person name="Schwartz J.A."/>
            <person name="Shigenobu S."/>
            <person name="Lundholm N."/>
            <person name="Nishiyama T."/>
            <person name="Yang H."/>
            <person name="Hasebe M."/>
            <person name="Li S."/>
            <person name="Pierce S.K."/>
            <person name="Wang J."/>
        </authorList>
    </citation>
    <scope>NUCLEOTIDE SEQUENCE [LARGE SCALE GENOMIC DNA]</scope>
    <source>
        <strain evidence="1">EC2010</strain>
        <tissue evidence="1">Whole organism of an adult</tissue>
    </source>
</reference>
<accession>A0A433U446</accession>
<dbReference type="EMBL" id="RQTK01000078">
    <property type="protein sequence ID" value="RUS88597.1"/>
    <property type="molecule type" value="Genomic_DNA"/>
</dbReference>
<gene>
    <name evidence="1" type="ORF">EGW08_003623</name>
</gene>
<comment type="caution">
    <text evidence="1">The sequence shown here is derived from an EMBL/GenBank/DDBJ whole genome shotgun (WGS) entry which is preliminary data.</text>
</comment>
<feature type="non-terminal residue" evidence="1">
    <location>
        <position position="131"/>
    </location>
</feature>
<dbReference type="AlphaFoldDB" id="A0A433U446"/>
<evidence type="ECO:0000313" key="1">
    <source>
        <dbReference type="EMBL" id="RUS88597.1"/>
    </source>
</evidence>
<proteinExistence type="predicted"/>
<protein>
    <submittedName>
        <fullName evidence="1">Uncharacterized protein</fullName>
    </submittedName>
</protein>
<sequence length="131" mass="15405">MITRMGVLYDPTAGLRMQFLKNKFAHLLTGFRSLRQAAYKPFIRCQKPQRVDIEGQGKSMPAVAKAYHPEVYVTYTHPSTFAYKEKWNKIFNSNFLSMEDMLRDQAEKDSQTWQLEVQSTKRIRRLDKPRG</sequence>
<name>A0A433U446_ELYCH</name>
<evidence type="ECO:0000313" key="2">
    <source>
        <dbReference type="Proteomes" id="UP000271974"/>
    </source>
</evidence>
<keyword evidence="2" id="KW-1185">Reference proteome</keyword>
<organism evidence="1 2">
    <name type="scientific">Elysia chlorotica</name>
    <name type="common">Eastern emerald elysia</name>
    <name type="synonym">Sea slug</name>
    <dbReference type="NCBI Taxonomy" id="188477"/>
    <lineage>
        <taxon>Eukaryota</taxon>
        <taxon>Metazoa</taxon>
        <taxon>Spiralia</taxon>
        <taxon>Lophotrochozoa</taxon>
        <taxon>Mollusca</taxon>
        <taxon>Gastropoda</taxon>
        <taxon>Heterobranchia</taxon>
        <taxon>Euthyneura</taxon>
        <taxon>Panpulmonata</taxon>
        <taxon>Sacoglossa</taxon>
        <taxon>Placobranchoidea</taxon>
        <taxon>Plakobranchidae</taxon>
        <taxon>Elysia</taxon>
    </lineage>
</organism>
<dbReference type="OrthoDB" id="6132928at2759"/>
<dbReference type="Proteomes" id="UP000271974">
    <property type="component" value="Unassembled WGS sequence"/>
</dbReference>